<dbReference type="NCBIfam" id="NF041260">
    <property type="entry name" value="actino_IHF"/>
    <property type="match status" value="1"/>
</dbReference>
<evidence type="ECO:0000313" key="2">
    <source>
        <dbReference type="EMBL" id="MBQ0927518.1"/>
    </source>
</evidence>
<protein>
    <submittedName>
        <fullName evidence="2">Integration host factor</fullName>
    </submittedName>
</protein>
<dbReference type="Pfam" id="PF22525">
    <property type="entry name" value="H2TH_5"/>
    <property type="match status" value="1"/>
</dbReference>
<dbReference type="Proteomes" id="UP000674084">
    <property type="component" value="Unassembled WGS sequence"/>
</dbReference>
<proteinExistence type="predicted"/>
<accession>A0ABS5DMK2</accession>
<sequence>MALPTLSEEQRKQALEKAAAARRARSELLEGVKTGATTVESVLKRADTDEIVKKTKVTQLLKALPGYGPAKVTQLLEQAQIAENRKLGGLGERQRKALLDAVG</sequence>
<dbReference type="InterPro" id="IPR055201">
    <property type="entry name" value="IHF-like_H2TH"/>
</dbReference>
<organism evidence="2 3">
    <name type="scientific">Saccharopolyspora endophytica</name>
    <dbReference type="NCBI Taxonomy" id="543886"/>
    <lineage>
        <taxon>Bacteria</taxon>
        <taxon>Bacillati</taxon>
        <taxon>Actinomycetota</taxon>
        <taxon>Actinomycetes</taxon>
        <taxon>Pseudonocardiales</taxon>
        <taxon>Pseudonocardiaceae</taxon>
        <taxon>Saccharopolyspora</taxon>
    </lineage>
</organism>
<reference evidence="2 3" key="1">
    <citation type="submission" date="2021-04" db="EMBL/GenBank/DDBJ databases">
        <title>Whole-genome sequencing of Saccharopolyspora endophytica KCTC 19397.</title>
        <authorList>
            <person name="Ay H."/>
            <person name="Saygin H."/>
            <person name="Sahin N."/>
        </authorList>
    </citation>
    <scope>NUCLEOTIDE SEQUENCE [LARGE SCALE GENOMIC DNA]</scope>
    <source>
        <strain evidence="2 3">KCTC 19397</strain>
    </source>
</reference>
<evidence type="ECO:0000313" key="3">
    <source>
        <dbReference type="Proteomes" id="UP000674084"/>
    </source>
</evidence>
<feature type="domain" description="Integration host factor-like helix-two turn-helix" evidence="1">
    <location>
        <begin position="32"/>
        <end position="100"/>
    </location>
</feature>
<dbReference type="InterPro" id="IPR047806">
    <property type="entry name" value="IHF_actinobact"/>
</dbReference>
<dbReference type="EMBL" id="JAGPXE010000013">
    <property type="protein sequence ID" value="MBQ0927518.1"/>
    <property type="molecule type" value="Genomic_DNA"/>
</dbReference>
<evidence type="ECO:0000259" key="1">
    <source>
        <dbReference type="Pfam" id="PF22525"/>
    </source>
</evidence>
<dbReference type="RefSeq" id="WP_210972574.1">
    <property type="nucleotide sequence ID" value="NZ_JAGPXE010000013.1"/>
</dbReference>
<gene>
    <name evidence="2" type="ORF">KBO27_26565</name>
</gene>
<keyword evidence="3" id="KW-1185">Reference proteome</keyword>
<comment type="caution">
    <text evidence="2">The sequence shown here is derived from an EMBL/GenBank/DDBJ whole genome shotgun (WGS) entry which is preliminary data.</text>
</comment>
<name>A0ABS5DMK2_9PSEU</name>
<dbReference type="Gene3D" id="1.10.8.50">
    <property type="match status" value="1"/>
</dbReference>